<organism evidence="4 5">
    <name type="scientific">Caballeronia glebae</name>
    <dbReference type="NCBI Taxonomy" id="1777143"/>
    <lineage>
        <taxon>Bacteria</taxon>
        <taxon>Pseudomonadati</taxon>
        <taxon>Pseudomonadota</taxon>
        <taxon>Betaproteobacteria</taxon>
        <taxon>Burkholderiales</taxon>
        <taxon>Burkholderiaceae</taxon>
        <taxon>Caballeronia</taxon>
    </lineage>
</organism>
<dbReference type="GO" id="GO:0016491">
    <property type="term" value="F:oxidoreductase activity"/>
    <property type="evidence" value="ECO:0007669"/>
    <property type="project" value="UniProtKB-KW"/>
</dbReference>
<dbReference type="OrthoDB" id="5499754at2"/>
<dbReference type="InterPro" id="IPR028939">
    <property type="entry name" value="P5C_Rdtase_cat_N"/>
</dbReference>
<evidence type="ECO:0000256" key="1">
    <source>
        <dbReference type="ARBA" id="ARBA00023002"/>
    </source>
</evidence>
<dbReference type="STRING" id="1777143.AWB82_00859"/>
<keyword evidence="5" id="KW-1185">Reference proteome</keyword>
<dbReference type="SUPFAM" id="SSF51735">
    <property type="entry name" value="NAD(P)-binding Rossmann-fold domains"/>
    <property type="match status" value="1"/>
</dbReference>
<gene>
    <name evidence="4" type="ORF">AWB82_00859</name>
</gene>
<proteinExistence type="predicted"/>
<dbReference type="PANTHER" id="PTHR14239">
    <property type="entry name" value="DUDULIN-RELATED"/>
    <property type="match status" value="1"/>
</dbReference>
<accession>A0A157ZLF6</accession>
<comment type="caution">
    <text evidence="4">The sequence shown here is derived from an EMBL/GenBank/DDBJ whole genome shotgun (WGS) entry which is preliminary data.</text>
</comment>
<dbReference type="Proteomes" id="UP000054596">
    <property type="component" value="Unassembled WGS sequence"/>
</dbReference>
<feature type="domain" description="Pyrroline-5-carboxylate reductase catalytic N-terminal" evidence="3">
    <location>
        <begin position="2"/>
        <end position="93"/>
    </location>
</feature>
<evidence type="ECO:0000313" key="4">
    <source>
        <dbReference type="EMBL" id="SAK46311.1"/>
    </source>
</evidence>
<sequence>MKIGIIGAGNIGSVLALRFGENGHEVRIANSRGPASLADVERETGAKAVEARDALKDAEVVVVTIPEAKVPNLPKDLFAAVPANVVVIDTGNYYPRQRDGRIEGIEKGTPESRWVEQQIGRPVVKAFNNIYADHLRNLGKPPGTPGRVALPVAGDSAQAKAVVMKLVDEIGFDPVDAGAIDDSWRQQPATPVYTGDLDAEGVRAALHRADPARKPEWRATDESPGSFENPA</sequence>
<dbReference type="AlphaFoldDB" id="A0A157ZLF6"/>
<evidence type="ECO:0000256" key="2">
    <source>
        <dbReference type="SAM" id="MobiDB-lite"/>
    </source>
</evidence>
<feature type="region of interest" description="Disordered" evidence="2">
    <location>
        <begin position="207"/>
        <end position="231"/>
    </location>
</feature>
<dbReference type="InterPro" id="IPR036291">
    <property type="entry name" value="NAD(P)-bd_dom_sf"/>
</dbReference>
<dbReference type="RefSeq" id="WP_086965905.1">
    <property type="nucleotide sequence ID" value="NZ_FCOJ02000004.1"/>
</dbReference>
<reference evidence="4" key="1">
    <citation type="submission" date="2016-01" db="EMBL/GenBank/DDBJ databases">
        <authorList>
            <person name="Peeters C."/>
        </authorList>
    </citation>
    <scope>NUCLEOTIDE SEQUENCE [LARGE SCALE GENOMIC DNA]</scope>
    <source>
        <strain evidence="4">LMG 29325</strain>
    </source>
</reference>
<keyword evidence="1" id="KW-0560">Oxidoreductase</keyword>
<dbReference type="InterPro" id="IPR051267">
    <property type="entry name" value="STEAP_metalloreductase"/>
</dbReference>
<dbReference type="EMBL" id="FCOJ02000004">
    <property type="protein sequence ID" value="SAK46311.1"/>
    <property type="molecule type" value="Genomic_DNA"/>
</dbReference>
<dbReference type="Pfam" id="PF03807">
    <property type="entry name" value="F420_oxidored"/>
    <property type="match status" value="1"/>
</dbReference>
<evidence type="ECO:0000259" key="3">
    <source>
        <dbReference type="Pfam" id="PF03807"/>
    </source>
</evidence>
<name>A0A157ZLF6_9BURK</name>
<protein>
    <submittedName>
        <fullName evidence="4">Arogenate dehydrogenase</fullName>
    </submittedName>
</protein>
<feature type="compositionally biased region" description="Basic and acidic residues" evidence="2">
    <location>
        <begin position="207"/>
        <end position="221"/>
    </location>
</feature>
<dbReference type="Gene3D" id="3.40.50.720">
    <property type="entry name" value="NAD(P)-binding Rossmann-like Domain"/>
    <property type="match status" value="1"/>
</dbReference>
<evidence type="ECO:0000313" key="5">
    <source>
        <dbReference type="Proteomes" id="UP000054596"/>
    </source>
</evidence>